<proteinExistence type="predicted"/>
<dbReference type="AlphaFoldDB" id="A0A139WXH6"/>
<dbReference type="RefSeq" id="WP_020480620.1">
    <property type="nucleotide sequence ID" value="NZ_KQ976354.1"/>
</dbReference>
<feature type="transmembrane region" description="Helical" evidence="1">
    <location>
        <begin position="107"/>
        <end position="127"/>
    </location>
</feature>
<evidence type="ECO:0000313" key="2">
    <source>
        <dbReference type="EMBL" id="KYC37141.1"/>
    </source>
</evidence>
<sequence>MAQTLTQVGLINFDRPAYRPNISWSDRAFCLSYWTEAGLEKEKLLQEVIDFLIPYKYFIAVDRGWSGWDLEIYWGIWSKVEVKVCAENHGGNKRLLRMRCALRMSQLATMAMAGYSLLTVVALILGMPELATVAVIAGVLNAAVILYQNFGLGRIIYQVLLIVTKKMHLLPIHTTDAQAMTPSAILHS</sequence>
<dbReference type="EMBL" id="ANNX02000047">
    <property type="protein sequence ID" value="KYC37141.1"/>
    <property type="molecule type" value="Genomic_DNA"/>
</dbReference>
<dbReference type="STRING" id="128403.WA1_46775"/>
<accession>A0A139WXH6</accession>
<evidence type="ECO:0000313" key="3">
    <source>
        <dbReference type="Proteomes" id="UP000076925"/>
    </source>
</evidence>
<keyword evidence="1" id="KW-0812">Transmembrane</keyword>
<dbReference type="Proteomes" id="UP000076925">
    <property type="component" value="Unassembled WGS sequence"/>
</dbReference>
<protein>
    <submittedName>
        <fullName evidence="2">Uncharacterized protein</fullName>
    </submittedName>
</protein>
<comment type="caution">
    <text evidence="2">The sequence shown here is derived from an EMBL/GenBank/DDBJ whole genome shotgun (WGS) entry which is preliminary data.</text>
</comment>
<keyword evidence="3" id="KW-1185">Reference proteome</keyword>
<name>A0A139WXH6_9CYAN</name>
<dbReference type="OrthoDB" id="511472at2"/>
<keyword evidence="1" id="KW-0472">Membrane</keyword>
<feature type="transmembrane region" description="Helical" evidence="1">
    <location>
        <begin position="133"/>
        <end position="157"/>
    </location>
</feature>
<organism evidence="2 3">
    <name type="scientific">Scytonema hofmannii PCC 7110</name>
    <dbReference type="NCBI Taxonomy" id="128403"/>
    <lineage>
        <taxon>Bacteria</taxon>
        <taxon>Bacillati</taxon>
        <taxon>Cyanobacteriota</taxon>
        <taxon>Cyanophyceae</taxon>
        <taxon>Nostocales</taxon>
        <taxon>Scytonemataceae</taxon>
        <taxon>Scytonema</taxon>
    </lineage>
</organism>
<gene>
    <name evidence="2" type="ORF">WA1_46775</name>
</gene>
<keyword evidence="1" id="KW-1133">Transmembrane helix</keyword>
<evidence type="ECO:0000256" key="1">
    <source>
        <dbReference type="SAM" id="Phobius"/>
    </source>
</evidence>
<reference evidence="2 3" key="1">
    <citation type="journal article" date="2013" name="Genome Biol. Evol.">
        <title>Genomes of Stigonematalean cyanobacteria (subsection V) and the evolution of oxygenic photosynthesis from prokaryotes to plastids.</title>
        <authorList>
            <person name="Dagan T."/>
            <person name="Roettger M."/>
            <person name="Stucken K."/>
            <person name="Landan G."/>
            <person name="Koch R."/>
            <person name="Major P."/>
            <person name="Gould S.B."/>
            <person name="Goremykin V.V."/>
            <person name="Rippka R."/>
            <person name="Tandeau de Marsac N."/>
            <person name="Gugger M."/>
            <person name="Lockhart P.J."/>
            <person name="Allen J.F."/>
            <person name="Brune I."/>
            <person name="Maus I."/>
            <person name="Puhler A."/>
            <person name="Martin W.F."/>
        </authorList>
    </citation>
    <scope>NUCLEOTIDE SEQUENCE [LARGE SCALE GENOMIC DNA]</scope>
    <source>
        <strain evidence="2 3">PCC 7110</strain>
    </source>
</reference>